<feature type="non-terminal residue" evidence="1">
    <location>
        <position position="92"/>
    </location>
</feature>
<name>A6I6Y4_RAT</name>
<gene>
    <name evidence="1" type="ORF">rCG_39469</name>
</gene>
<proteinExistence type="predicted"/>
<sequence>MGSGSWDSREDWWPGRAQGDLVLAAADKVPKGSFRHYGHKLVLQAEGLRLWMQNRLRWSGVSLRPPWLLYLDHPLVLILFLQLCLLHTGSIQ</sequence>
<reference evidence="1 2" key="1">
    <citation type="submission" date="2005-09" db="EMBL/GenBank/DDBJ databases">
        <authorList>
            <person name="Mural R.J."/>
            <person name="Li P.W."/>
            <person name="Adams M.D."/>
            <person name="Amanatides P.G."/>
            <person name="Baden-Tillson H."/>
            <person name="Barnstead M."/>
            <person name="Chin S.H."/>
            <person name="Dew I."/>
            <person name="Evans C.A."/>
            <person name="Ferriera S."/>
            <person name="Flanigan M."/>
            <person name="Fosler C."/>
            <person name="Glodek A."/>
            <person name="Gu Z."/>
            <person name="Holt R.A."/>
            <person name="Jennings D."/>
            <person name="Kraft C.L."/>
            <person name="Lu F."/>
            <person name="Nguyen T."/>
            <person name="Nusskern D.R."/>
            <person name="Pfannkoch C.M."/>
            <person name="Sitter C."/>
            <person name="Sutton G.G."/>
            <person name="Venter J.C."/>
            <person name="Wang Z."/>
            <person name="Woodage T."/>
            <person name="Zheng X.H."/>
            <person name="Zhong F."/>
        </authorList>
    </citation>
    <scope>NUCLEOTIDE SEQUENCE [LARGE SCALE GENOMIC DNA]</scope>
    <source>
        <strain>BN</strain>
        <strain evidence="2">Sprague-Dawley</strain>
    </source>
</reference>
<dbReference type="EMBL" id="CH473956">
    <property type="protein sequence ID" value="EDM18253.1"/>
    <property type="molecule type" value="Genomic_DNA"/>
</dbReference>
<protein>
    <submittedName>
        <fullName evidence="1">RCG39469</fullName>
    </submittedName>
</protein>
<evidence type="ECO:0000313" key="2">
    <source>
        <dbReference type="Proteomes" id="UP000234681"/>
    </source>
</evidence>
<dbReference type="Proteomes" id="UP000234681">
    <property type="component" value="Chromosome 1"/>
</dbReference>
<accession>A6I6Y4</accession>
<organism evidence="1 2">
    <name type="scientific">Rattus norvegicus</name>
    <name type="common">Rat</name>
    <dbReference type="NCBI Taxonomy" id="10116"/>
    <lineage>
        <taxon>Eukaryota</taxon>
        <taxon>Metazoa</taxon>
        <taxon>Chordata</taxon>
        <taxon>Craniata</taxon>
        <taxon>Vertebrata</taxon>
        <taxon>Euteleostomi</taxon>
        <taxon>Mammalia</taxon>
        <taxon>Eutheria</taxon>
        <taxon>Euarchontoglires</taxon>
        <taxon>Glires</taxon>
        <taxon>Rodentia</taxon>
        <taxon>Myomorpha</taxon>
        <taxon>Muroidea</taxon>
        <taxon>Muridae</taxon>
        <taxon>Murinae</taxon>
        <taxon>Rattus</taxon>
    </lineage>
</organism>
<dbReference type="AlphaFoldDB" id="A6I6Y4"/>
<evidence type="ECO:0000313" key="1">
    <source>
        <dbReference type="EMBL" id="EDM18253.1"/>
    </source>
</evidence>